<evidence type="ECO:0000313" key="3">
    <source>
        <dbReference type="Proteomes" id="UP000717634"/>
    </source>
</evidence>
<dbReference type="RefSeq" id="WP_168671942.1">
    <property type="nucleotide sequence ID" value="NZ_JAAVTK010000002.1"/>
</dbReference>
<protein>
    <recommendedName>
        <fullName evidence="4">T9SS type A sorting domain-containing protein</fullName>
    </recommendedName>
</protein>
<keyword evidence="1" id="KW-0732">Signal</keyword>
<accession>A0ABX1HGU2</accession>
<organism evidence="2 3">
    <name type="scientific">Hymenobacter artigasi</name>
    <dbReference type="NCBI Taxonomy" id="2719616"/>
    <lineage>
        <taxon>Bacteria</taxon>
        <taxon>Pseudomonadati</taxon>
        <taxon>Bacteroidota</taxon>
        <taxon>Cytophagia</taxon>
        <taxon>Cytophagales</taxon>
        <taxon>Hymenobacteraceae</taxon>
        <taxon>Hymenobacter</taxon>
    </lineage>
</organism>
<dbReference type="InterPro" id="IPR026444">
    <property type="entry name" value="Secre_tail"/>
</dbReference>
<sequence length="747" mass="78923">MRHHLLKQLSLLALLLLGGPLAARAQATGPCPATGISTDPSQPTNPLRPDRRNTFFNWFAPGGTGPYANRYYQAYSLDPRTGQGVAYDQFSPYQQSDNAMITALLGAGDLPANGWELLAYDLGYTERGQPRLGGAGLLYLVLYHRFTGIMRVFAAEANPVRDFSYHSISLRFASGQGLAMKSGLLNRVAAPATDLLDAPAGVAAVLTGVGQHLNQSGKWVFADFPLDYDPCTCLFRSELEVEVVGIDPRVPGNPTAVYNLPSVNVAGPISGLVLSPYGAGNVQSSTLRGLPMLGYVGQVPGAFLTTGYTSSAVASQQRNVRDWLQARTHDEALAVTLDSAARYWFNARDADASTGSRRFLSAGFLQNSRTERLTNGLDFLTLGGLSANLPAPGAVSVQQPSAFAQTGSRLRGYSTPNVSLGTIRLATPGAAAGADSSRYPYYNEALGVLSLLRRPVVERSIEPVRDAAGQPRLRYRFRLPADLEYALNPAAGLEVTDFRAALVVGGNTYPGTPAPGNFGTYEAPVPLTDDPAGPVQHLVRTDYVSATCLTGRVFTLDGPANCAAGFLPDSAVSVKIWVQLRRPGVPAAQPVLLVARYPATLVEVPDLGPGPVAAPCTGLLAPKPNHAVASLCLSPAYAEAMRLSRSSAAPVASAPAAVALAMSVFPNPAAGPVSVRLALPEARCIRLRLYDGLGRLVAVPLAPTPYPSGSTTFVLSSLPRLAAGIYFLVLDADNQRLATTQLVMVTE</sequence>
<gene>
    <name evidence="2" type="ORF">HBN54_000884</name>
</gene>
<dbReference type="EMBL" id="JAAVTK010000002">
    <property type="protein sequence ID" value="NKI88297.1"/>
    <property type="molecule type" value="Genomic_DNA"/>
</dbReference>
<evidence type="ECO:0000256" key="1">
    <source>
        <dbReference type="SAM" id="SignalP"/>
    </source>
</evidence>
<evidence type="ECO:0008006" key="4">
    <source>
        <dbReference type="Google" id="ProtNLM"/>
    </source>
</evidence>
<comment type="caution">
    <text evidence="2">The sequence shown here is derived from an EMBL/GenBank/DDBJ whole genome shotgun (WGS) entry which is preliminary data.</text>
</comment>
<reference evidence="2 3" key="1">
    <citation type="submission" date="2020-03" db="EMBL/GenBank/DDBJ databases">
        <title>Genomic Encyclopedia of Type Strains, Phase IV (KMG-V): Genome sequencing to study the core and pangenomes of soil and plant-associated prokaryotes.</title>
        <authorList>
            <person name="Whitman W."/>
        </authorList>
    </citation>
    <scope>NUCLEOTIDE SEQUENCE [LARGE SCALE GENOMIC DNA]</scope>
    <source>
        <strain evidence="2 3">1B</strain>
    </source>
</reference>
<feature type="chain" id="PRO_5045342630" description="T9SS type A sorting domain-containing protein" evidence="1">
    <location>
        <begin position="26"/>
        <end position="747"/>
    </location>
</feature>
<evidence type="ECO:0000313" key="2">
    <source>
        <dbReference type="EMBL" id="NKI88297.1"/>
    </source>
</evidence>
<dbReference type="Proteomes" id="UP000717634">
    <property type="component" value="Unassembled WGS sequence"/>
</dbReference>
<dbReference type="NCBIfam" id="TIGR04183">
    <property type="entry name" value="Por_Secre_tail"/>
    <property type="match status" value="1"/>
</dbReference>
<keyword evidence="3" id="KW-1185">Reference proteome</keyword>
<proteinExistence type="predicted"/>
<feature type="signal peptide" evidence="1">
    <location>
        <begin position="1"/>
        <end position="25"/>
    </location>
</feature>
<name>A0ABX1HGU2_9BACT</name>